<evidence type="ECO:0000256" key="2">
    <source>
        <dbReference type="SAM" id="MobiDB-lite"/>
    </source>
</evidence>
<dbReference type="EMBL" id="LR789563">
    <property type="protein sequence ID" value="CAB3265425.1"/>
    <property type="molecule type" value="mRNA"/>
</dbReference>
<accession>A0A6F9DR96</accession>
<dbReference type="PANTHER" id="PTHR12864">
    <property type="entry name" value="RAN BINDING PROTEIN 9-RELATED"/>
    <property type="match status" value="1"/>
</dbReference>
<dbReference type="Pfam" id="PF00622">
    <property type="entry name" value="SPRY"/>
    <property type="match status" value="1"/>
</dbReference>
<dbReference type="Gene3D" id="2.60.120.920">
    <property type="match status" value="1"/>
</dbReference>
<proteinExistence type="evidence at transcript level"/>
<evidence type="ECO:0000259" key="3">
    <source>
        <dbReference type="PROSITE" id="PS50188"/>
    </source>
</evidence>
<dbReference type="InterPro" id="IPR001870">
    <property type="entry name" value="B30.2/SPRY"/>
</dbReference>
<dbReference type="AlphaFoldDB" id="A0A6F9DR96"/>
<dbReference type="InterPro" id="IPR003877">
    <property type="entry name" value="SPRY_dom"/>
</dbReference>
<sequence length="577" mass="63314">MATFNEDEFTKRLKSFYPAVDENETPLPRKWSSQDKFTFIGLSQDNLKVHYKGQGKTHRDAASIRASASIPVACGIYYFEVTIVNKGRDGYMGIGLSAHGVNLNRLPGWDKLSYGYHGDDGHSFCSTGTGQPYGPTFTTGDVVGCCLNLIDSTCFYTKNGVDIGIAFTDLPSIPLFPTVGLQTPNEELSVNFGQHPFMFDFEDYLIHWKNTTKQSIERYVVSEKAGQFQSILHELVSSYLIHHGYVASTEAFNRSVCPGFNHFEDITSIKNRQKIQKLVLMGRIGEAIETTQHLFPGLLANNHNLLFLLKVRQFIEMVNGTDTEVKSLTRSSSISSNYNSPVMSPKHPNWGLSGSNSPASSHNGFSPPMQRVSNTQHFRSADQRHMSSEAAPMATDVTDNGNKSLAASTSGSDSEMDTDSDDAKPEGTNGVVANGVSSVDGYANGDSAMRDAPEPSHKQLCGGNPVAVERMMQFGQQLLKLAKEIKPEVAKNKTILKDAYSLLAYTDPWNSPVGYQLDPIQREPVCAALNSAILESQHLPKRPPLLTVIGQAKQCVKKMISAKIGTAAFISVSDYLR</sequence>
<dbReference type="PROSITE" id="PS50897">
    <property type="entry name" value="CTLH"/>
    <property type="match status" value="1"/>
</dbReference>
<dbReference type="SMART" id="SM00757">
    <property type="entry name" value="CRA"/>
    <property type="match status" value="1"/>
</dbReference>
<evidence type="ECO:0000256" key="1">
    <source>
        <dbReference type="ARBA" id="ARBA00006535"/>
    </source>
</evidence>
<name>A0A6F9DR96_9ASCI</name>
<dbReference type="PROSITE" id="PS50188">
    <property type="entry name" value="B302_SPRY"/>
    <property type="match status" value="1"/>
</dbReference>
<feature type="compositionally biased region" description="Low complexity" evidence="2">
    <location>
        <begin position="328"/>
        <end position="344"/>
    </location>
</feature>
<dbReference type="FunFam" id="2.60.120.920:FF:000011">
    <property type="entry name" value="RAN binding protein 10"/>
    <property type="match status" value="1"/>
</dbReference>
<dbReference type="InterPro" id="IPR013320">
    <property type="entry name" value="ConA-like_dom_sf"/>
</dbReference>
<comment type="similarity">
    <text evidence="1">Belongs to the RANBP9/10 family.</text>
</comment>
<feature type="compositionally biased region" description="Polar residues" evidence="2">
    <location>
        <begin position="397"/>
        <end position="413"/>
    </location>
</feature>
<dbReference type="Pfam" id="PF10607">
    <property type="entry name" value="CTLH"/>
    <property type="match status" value="2"/>
</dbReference>
<organism evidence="5">
    <name type="scientific">Phallusia mammillata</name>
    <dbReference type="NCBI Taxonomy" id="59560"/>
    <lineage>
        <taxon>Eukaryota</taxon>
        <taxon>Metazoa</taxon>
        <taxon>Chordata</taxon>
        <taxon>Tunicata</taxon>
        <taxon>Ascidiacea</taxon>
        <taxon>Phlebobranchia</taxon>
        <taxon>Ascidiidae</taxon>
        <taxon>Phallusia</taxon>
    </lineage>
</organism>
<dbReference type="InterPro" id="IPR043136">
    <property type="entry name" value="B30.2/SPRY_sf"/>
</dbReference>
<reference evidence="5" key="1">
    <citation type="submission" date="2020-04" db="EMBL/GenBank/DDBJ databases">
        <authorList>
            <person name="Neveu A P."/>
        </authorList>
    </citation>
    <scope>NUCLEOTIDE SEQUENCE</scope>
    <source>
        <tissue evidence="5">Whole embryo</tissue>
    </source>
</reference>
<dbReference type="SMART" id="SM00449">
    <property type="entry name" value="SPRY"/>
    <property type="match status" value="1"/>
</dbReference>
<dbReference type="InterPro" id="IPR035782">
    <property type="entry name" value="SPRY_RanBP9/10"/>
</dbReference>
<dbReference type="InterPro" id="IPR013144">
    <property type="entry name" value="CRA_dom"/>
</dbReference>
<feature type="domain" description="B30.2/SPRY" evidence="3">
    <location>
        <begin position="9"/>
        <end position="197"/>
    </location>
</feature>
<evidence type="ECO:0000313" key="5">
    <source>
        <dbReference type="EMBL" id="CAB3265425.1"/>
    </source>
</evidence>
<protein>
    <submittedName>
        <fullName evidence="5">Ran-binding protein 10-like</fullName>
    </submittedName>
</protein>
<dbReference type="InterPro" id="IPR050618">
    <property type="entry name" value="Ubq-SigPath_Reg"/>
</dbReference>
<dbReference type="InterPro" id="IPR024964">
    <property type="entry name" value="CTLH/CRA"/>
</dbReference>
<feature type="domain" description="CTLH" evidence="4">
    <location>
        <begin position="268"/>
        <end position="325"/>
    </location>
</feature>
<dbReference type="SUPFAM" id="SSF49899">
    <property type="entry name" value="Concanavalin A-like lectins/glucanases"/>
    <property type="match status" value="1"/>
</dbReference>
<dbReference type="SMART" id="SM00668">
    <property type="entry name" value="CTLH"/>
    <property type="match status" value="1"/>
</dbReference>
<feature type="region of interest" description="Disordered" evidence="2">
    <location>
        <begin position="325"/>
        <end position="459"/>
    </location>
</feature>
<evidence type="ECO:0000259" key="4">
    <source>
        <dbReference type="PROSITE" id="PS50897"/>
    </source>
</evidence>
<dbReference type="CDD" id="cd12909">
    <property type="entry name" value="SPRY_RanBP9_10"/>
    <property type="match status" value="1"/>
</dbReference>
<feature type="compositionally biased region" description="Polar residues" evidence="2">
    <location>
        <begin position="352"/>
        <end position="364"/>
    </location>
</feature>
<feature type="compositionally biased region" description="Basic and acidic residues" evidence="2">
    <location>
        <begin position="448"/>
        <end position="457"/>
    </location>
</feature>
<dbReference type="InterPro" id="IPR006595">
    <property type="entry name" value="CTLH_C"/>
</dbReference>
<gene>
    <name evidence="5" type="primary">Ranbp10</name>
</gene>